<evidence type="ECO:0000313" key="7">
    <source>
        <dbReference type="Proteomes" id="UP000179266"/>
    </source>
</evidence>
<protein>
    <recommendedName>
        <fullName evidence="8">Carbohydrate deacetylase</fullName>
    </recommendedName>
</protein>
<organism evidence="6 7">
    <name type="scientific">Candidatus Schekmanbacteria bacterium RBG_13_48_7</name>
    <dbReference type="NCBI Taxonomy" id="1817878"/>
    <lineage>
        <taxon>Bacteria</taxon>
        <taxon>Candidatus Schekmaniibacteriota</taxon>
    </lineage>
</organism>
<sequence>MKKVIINADDFGLSPGVNRGILCGFRDGIVTSTTMMVNLPAFDDAVQIIKENPDLPVGIHLTLLWGKPVTDFFKIPTLVCRNGCFPNSLTVLSRRHFLGMLSDNEIKEEFRNQILKFMNTGIIPTHLDTHKHIHSLQSVLKAMIAVGSEFGINKIRLPVENPLNHTNLSNNIKIPHPSWKAVCKRNLVKFLCRKNSKILKNNDLKYPDYFLGIDYMDILNTDILLAMLNSLRDGVTEIMCHPGYIDDQLKEYSKIPPHRDIELKSIIDERLKDYIIKNNIDIISYKEL</sequence>
<dbReference type="Pfam" id="PF04794">
    <property type="entry name" value="YdjC"/>
    <property type="match status" value="1"/>
</dbReference>
<gene>
    <name evidence="6" type="ORF">A2161_02900</name>
</gene>
<evidence type="ECO:0000256" key="4">
    <source>
        <dbReference type="ARBA" id="ARBA00022842"/>
    </source>
</evidence>
<dbReference type="PANTHER" id="PTHR31609:SF1">
    <property type="entry name" value="CARBOHYDRATE DEACETYLASE"/>
    <property type="match status" value="1"/>
</dbReference>
<dbReference type="GO" id="GO:0019213">
    <property type="term" value="F:deacetylase activity"/>
    <property type="evidence" value="ECO:0007669"/>
    <property type="project" value="TreeGrafter"/>
</dbReference>
<dbReference type="GO" id="GO:0005975">
    <property type="term" value="P:carbohydrate metabolic process"/>
    <property type="evidence" value="ECO:0007669"/>
    <property type="project" value="InterPro"/>
</dbReference>
<evidence type="ECO:0008006" key="8">
    <source>
        <dbReference type="Google" id="ProtNLM"/>
    </source>
</evidence>
<dbReference type="EMBL" id="MGDD01000167">
    <property type="protein sequence ID" value="OGL45630.1"/>
    <property type="molecule type" value="Genomic_DNA"/>
</dbReference>
<accession>A0A1F7RW46</accession>
<keyword evidence="4" id="KW-0460">Magnesium</keyword>
<evidence type="ECO:0000256" key="3">
    <source>
        <dbReference type="ARBA" id="ARBA00022801"/>
    </source>
</evidence>
<dbReference type="Proteomes" id="UP000179266">
    <property type="component" value="Unassembled WGS sequence"/>
</dbReference>
<dbReference type="PANTHER" id="PTHR31609">
    <property type="entry name" value="YDJC DEACETYLASE FAMILY MEMBER"/>
    <property type="match status" value="1"/>
</dbReference>
<comment type="cofactor">
    <cofactor evidence="1">
        <name>Mg(2+)</name>
        <dbReference type="ChEBI" id="CHEBI:18420"/>
    </cofactor>
</comment>
<keyword evidence="3" id="KW-0378">Hydrolase</keyword>
<comment type="caution">
    <text evidence="6">The sequence shown here is derived from an EMBL/GenBank/DDBJ whole genome shotgun (WGS) entry which is preliminary data.</text>
</comment>
<evidence type="ECO:0000256" key="5">
    <source>
        <dbReference type="ARBA" id="ARBA00023277"/>
    </source>
</evidence>
<dbReference type="AlphaFoldDB" id="A0A1F7RW46"/>
<proteinExistence type="predicted"/>
<dbReference type="InterPro" id="IPR011330">
    <property type="entry name" value="Glyco_hydro/deAcase_b/a-brl"/>
</dbReference>
<keyword evidence="2" id="KW-0479">Metal-binding</keyword>
<dbReference type="GO" id="GO:0016787">
    <property type="term" value="F:hydrolase activity"/>
    <property type="evidence" value="ECO:0007669"/>
    <property type="project" value="UniProtKB-KW"/>
</dbReference>
<dbReference type="InterPro" id="IPR006879">
    <property type="entry name" value="YdjC-like"/>
</dbReference>
<dbReference type="GO" id="GO:0046872">
    <property type="term" value="F:metal ion binding"/>
    <property type="evidence" value="ECO:0007669"/>
    <property type="project" value="UniProtKB-KW"/>
</dbReference>
<reference evidence="6 7" key="1">
    <citation type="journal article" date="2016" name="Nat. Commun.">
        <title>Thousands of microbial genomes shed light on interconnected biogeochemical processes in an aquifer system.</title>
        <authorList>
            <person name="Anantharaman K."/>
            <person name="Brown C.T."/>
            <person name="Hug L.A."/>
            <person name="Sharon I."/>
            <person name="Castelle C.J."/>
            <person name="Probst A.J."/>
            <person name="Thomas B.C."/>
            <person name="Singh A."/>
            <person name="Wilkins M.J."/>
            <person name="Karaoz U."/>
            <person name="Brodie E.L."/>
            <person name="Williams K.H."/>
            <person name="Hubbard S.S."/>
            <person name="Banfield J.F."/>
        </authorList>
    </citation>
    <scope>NUCLEOTIDE SEQUENCE [LARGE SCALE GENOMIC DNA]</scope>
</reference>
<evidence type="ECO:0000256" key="1">
    <source>
        <dbReference type="ARBA" id="ARBA00001946"/>
    </source>
</evidence>
<evidence type="ECO:0000256" key="2">
    <source>
        <dbReference type="ARBA" id="ARBA00022723"/>
    </source>
</evidence>
<keyword evidence="5" id="KW-0119">Carbohydrate metabolism</keyword>
<dbReference type="Gene3D" id="3.20.20.370">
    <property type="entry name" value="Glycoside hydrolase/deacetylase"/>
    <property type="match status" value="1"/>
</dbReference>
<name>A0A1F7RW46_9BACT</name>
<dbReference type="SUPFAM" id="SSF88713">
    <property type="entry name" value="Glycoside hydrolase/deacetylase"/>
    <property type="match status" value="1"/>
</dbReference>
<evidence type="ECO:0000313" key="6">
    <source>
        <dbReference type="EMBL" id="OGL45630.1"/>
    </source>
</evidence>